<reference evidence="2 3" key="1">
    <citation type="submission" date="2019-11" db="EMBL/GenBank/DDBJ databases">
        <title>Whole genome sequence of Oryza granulata.</title>
        <authorList>
            <person name="Li W."/>
        </authorList>
    </citation>
    <scope>NUCLEOTIDE SEQUENCE [LARGE SCALE GENOMIC DNA]</scope>
    <source>
        <strain evidence="3">cv. Menghai</strain>
        <tissue evidence="2">Leaf</tissue>
    </source>
</reference>
<evidence type="ECO:0000313" key="2">
    <source>
        <dbReference type="EMBL" id="KAF0929652.1"/>
    </source>
</evidence>
<keyword evidence="3" id="KW-1185">Reference proteome</keyword>
<name>A0A6G1EYK1_9ORYZ</name>
<accession>A0A6G1EYK1</accession>
<dbReference type="EMBL" id="SPHZ02000002">
    <property type="protein sequence ID" value="KAF0929652.1"/>
    <property type="molecule type" value="Genomic_DNA"/>
</dbReference>
<feature type="region of interest" description="Disordered" evidence="1">
    <location>
        <begin position="1"/>
        <end position="52"/>
    </location>
</feature>
<comment type="caution">
    <text evidence="2">The sequence shown here is derived from an EMBL/GenBank/DDBJ whole genome shotgun (WGS) entry which is preliminary data.</text>
</comment>
<evidence type="ECO:0000256" key="1">
    <source>
        <dbReference type="SAM" id="MobiDB-lite"/>
    </source>
</evidence>
<feature type="compositionally biased region" description="Polar residues" evidence="1">
    <location>
        <begin position="1"/>
        <end position="10"/>
    </location>
</feature>
<gene>
    <name evidence="2" type="ORF">E2562_023006</name>
</gene>
<evidence type="ECO:0000313" key="3">
    <source>
        <dbReference type="Proteomes" id="UP000479710"/>
    </source>
</evidence>
<sequence>MTTTASTNPRTIRRDTTSTDHPPPDPMDTHDNTGKGVKSASPSTLLPPPSTELMRITNNKLPFHLVFKTYERVFRSKSKEATSQQGA</sequence>
<proteinExistence type="predicted"/>
<protein>
    <submittedName>
        <fullName evidence="2">Uncharacterized protein</fullName>
    </submittedName>
</protein>
<dbReference type="Proteomes" id="UP000479710">
    <property type="component" value="Unassembled WGS sequence"/>
</dbReference>
<organism evidence="2 3">
    <name type="scientific">Oryza meyeriana var. granulata</name>
    <dbReference type="NCBI Taxonomy" id="110450"/>
    <lineage>
        <taxon>Eukaryota</taxon>
        <taxon>Viridiplantae</taxon>
        <taxon>Streptophyta</taxon>
        <taxon>Embryophyta</taxon>
        <taxon>Tracheophyta</taxon>
        <taxon>Spermatophyta</taxon>
        <taxon>Magnoliopsida</taxon>
        <taxon>Liliopsida</taxon>
        <taxon>Poales</taxon>
        <taxon>Poaceae</taxon>
        <taxon>BOP clade</taxon>
        <taxon>Oryzoideae</taxon>
        <taxon>Oryzeae</taxon>
        <taxon>Oryzinae</taxon>
        <taxon>Oryza</taxon>
        <taxon>Oryza meyeriana</taxon>
    </lineage>
</organism>
<dbReference type="AlphaFoldDB" id="A0A6G1EYK1"/>